<organism evidence="11 12">
    <name type="scientific">Lachnellula willkommii</name>
    <dbReference type="NCBI Taxonomy" id="215461"/>
    <lineage>
        <taxon>Eukaryota</taxon>
        <taxon>Fungi</taxon>
        <taxon>Dikarya</taxon>
        <taxon>Ascomycota</taxon>
        <taxon>Pezizomycotina</taxon>
        <taxon>Leotiomycetes</taxon>
        <taxon>Helotiales</taxon>
        <taxon>Lachnaceae</taxon>
        <taxon>Lachnellula</taxon>
    </lineage>
</organism>
<dbReference type="InterPro" id="IPR029063">
    <property type="entry name" value="SAM-dependent_MTases_sf"/>
</dbReference>
<evidence type="ECO:0000256" key="7">
    <source>
        <dbReference type="ARBA" id="ARBA00023242"/>
    </source>
</evidence>
<keyword evidence="6" id="KW-0804">Transcription</keyword>
<protein>
    <submittedName>
        <fullName evidence="11">Secondary metabolism regulator</fullName>
    </submittedName>
</protein>
<evidence type="ECO:0000256" key="4">
    <source>
        <dbReference type="ARBA" id="ARBA00022691"/>
    </source>
</evidence>
<dbReference type="AlphaFoldDB" id="A0A559M0Z5"/>
<comment type="subcellular location">
    <subcellularLocation>
        <location evidence="1">Nucleus</location>
    </subcellularLocation>
</comment>
<evidence type="ECO:0000256" key="1">
    <source>
        <dbReference type="ARBA" id="ARBA00004123"/>
    </source>
</evidence>
<dbReference type="CDD" id="cd02440">
    <property type="entry name" value="AdoMet_MTases"/>
    <property type="match status" value="1"/>
</dbReference>
<dbReference type="SUPFAM" id="SSF53335">
    <property type="entry name" value="S-adenosyl-L-methionine-dependent methyltransferases"/>
    <property type="match status" value="1"/>
</dbReference>
<keyword evidence="2" id="KW-0489">Methyltransferase</keyword>
<keyword evidence="5" id="KW-0805">Transcription regulation</keyword>
<evidence type="ECO:0000313" key="11">
    <source>
        <dbReference type="EMBL" id="TVY86623.1"/>
    </source>
</evidence>
<dbReference type="Gene3D" id="3.40.50.150">
    <property type="entry name" value="Vaccinia Virus protein VP39"/>
    <property type="match status" value="1"/>
</dbReference>
<evidence type="ECO:0000256" key="10">
    <source>
        <dbReference type="SAM" id="MobiDB-lite"/>
    </source>
</evidence>
<keyword evidence="12" id="KW-1185">Reference proteome</keyword>
<comment type="catalytic activity">
    <reaction evidence="9">
        <text>L-methionyl-[protein] + S-adenosyl-L-methionine = S-methyl-L-methionyl-[protein] + S-adenosyl-L-homocysteine</text>
        <dbReference type="Rhea" id="RHEA:60560"/>
        <dbReference type="Rhea" id="RHEA-COMP:12313"/>
        <dbReference type="Rhea" id="RHEA-COMP:15592"/>
        <dbReference type="ChEBI" id="CHEBI:16044"/>
        <dbReference type="ChEBI" id="CHEBI:57856"/>
        <dbReference type="ChEBI" id="CHEBI:59789"/>
        <dbReference type="ChEBI" id="CHEBI:142742"/>
    </reaction>
    <physiologicalReaction direction="left-to-right" evidence="9">
        <dbReference type="Rhea" id="RHEA:60561"/>
    </physiologicalReaction>
</comment>
<reference evidence="11 12" key="1">
    <citation type="submission" date="2018-05" db="EMBL/GenBank/DDBJ databases">
        <title>Genome sequencing and assembly of the regulated plant pathogen Lachnellula willkommii and related sister species for the development of diagnostic species identification markers.</title>
        <authorList>
            <person name="Giroux E."/>
            <person name="Bilodeau G."/>
        </authorList>
    </citation>
    <scope>NUCLEOTIDE SEQUENCE [LARGE SCALE GENOMIC DNA]</scope>
    <source>
        <strain evidence="11 12">CBS 172.35</strain>
    </source>
</reference>
<dbReference type="EMBL" id="QGML01003271">
    <property type="protein sequence ID" value="TVY86623.1"/>
    <property type="molecule type" value="Genomic_DNA"/>
</dbReference>
<dbReference type="Pfam" id="PF13489">
    <property type="entry name" value="Methyltransf_23"/>
    <property type="match status" value="1"/>
</dbReference>
<evidence type="ECO:0000256" key="5">
    <source>
        <dbReference type="ARBA" id="ARBA00023015"/>
    </source>
</evidence>
<evidence type="ECO:0000256" key="8">
    <source>
        <dbReference type="ARBA" id="ARBA00038158"/>
    </source>
</evidence>
<keyword evidence="7" id="KW-0539">Nucleus</keyword>
<sequence>MAVNGYVLHSGSSTEGSQTIVRGVGGSTSHSTMSLSTPPAPVPRIPGNYIENGREYHAFRKGKYLFPCDETEMDRMDIYHKLFSVARREALHSAPLTPNFDGPRILDLGTGTGIWAIDMCESQYRNAEVRGVDLTQIQPEQIPPNLTFLQRDIEGLWHGMGEDSWDLIHMRMLNGCIESWRDIYAKIFRHLKPNFGWLEHVEIDMIPRCDDGTLPPNSQLVNWTRAIFEATELAYRPMAYNTETRAMLESLGYVDISEEVIQVPLNPWPTNPHLKDIGRWYNLGLTQGLEALSLAPLMRVKNWKRSDVDKIVQEVKMEVCSKRIHAYCNIQAKAGGDQPSSKTVLGAHHSCAWPATSFDDEQGQFIPFKANDFIQAKLSEPAPEGKADWNPSNKPPIMDPCLAAGTDDQRMSPEWLRSKRKVVMPLAQHI</sequence>
<name>A0A559M0Z5_9HELO</name>
<dbReference type="Proteomes" id="UP000315522">
    <property type="component" value="Unassembled WGS sequence"/>
</dbReference>
<comment type="caution">
    <text evidence="11">The sequence shown here is derived from an EMBL/GenBank/DDBJ whole genome shotgun (WGS) entry which is preliminary data.</text>
</comment>
<evidence type="ECO:0000256" key="3">
    <source>
        <dbReference type="ARBA" id="ARBA00022679"/>
    </source>
</evidence>
<dbReference type="GO" id="GO:0032259">
    <property type="term" value="P:methylation"/>
    <property type="evidence" value="ECO:0007669"/>
    <property type="project" value="UniProtKB-KW"/>
</dbReference>
<evidence type="ECO:0000256" key="9">
    <source>
        <dbReference type="ARBA" id="ARBA00047870"/>
    </source>
</evidence>
<dbReference type="PANTHER" id="PTHR43591:SF30">
    <property type="entry name" value="PROTEIN-METHIONINE METHYLTRANSFERASE LAEA"/>
    <property type="match status" value="1"/>
</dbReference>
<gene>
    <name evidence="11" type="primary">LAE1_7</name>
    <name evidence="11" type="ORF">LAWI1_G006480</name>
</gene>
<dbReference type="PANTHER" id="PTHR43591">
    <property type="entry name" value="METHYLTRANSFERASE"/>
    <property type="match status" value="1"/>
</dbReference>
<evidence type="ECO:0000256" key="6">
    <source>
        <dbReference type="ARBA" id="ARBA00023163"/>
    </source>
</evidence>
<comment type="similarity">
    <text evidence="8">Belongs to the methyltransferase superfamily. LaeA methyltransferase family.</text>
</comment>
<keyword evidence="3" id="KW-0808">Transferase</keyword>
<keyword evidence="4" id="KW-0949">S-adenosyl-L-methionine</keyword>
<dbReference type="GO" id="GO:0005634">
    <property type="term" value="C:nucleus"/>
    <property type="evidence" value="ECO:0007669"/>
    <property type="project" value="UniProtKB-SubCell"/>
</dbReference>
<proteinExistence type="inferred from homology"/>
<evidence type="ECO:0000313" key="12">
    <source>
        <dbReference type="Proteomes" id="UP000315522"/>
    </source>
</evidence>
<evidence type="ECO:0000256" key="2">
    <source>
        <dbReference type="ARBA" id="ARBA00022603"/>
    </source>
</evidence>
<dbReference type="GO" id="GO:0008168">
    <property type="term" value="F:methyltransferase activity"/>
    <property type="evidence" value="ECO:0007669"/>
    <property type="project" value="UniProtKB-KW"/>
</dbReference>
<feature type="region of interest" description="Disordered" evidence="10">
    <location>
        <begin position="25"/>
        <end position="44"/>
    </location>
</feature>
<accession>A0A559M0Z5</accession>
<feature type="compositionally biased region" description="Polar residues" evidence="10">
    <location>
        <begin position="27"/>
        <end position="37"/>
    </location>
</feature>